<dbReference type="Pfam" id="PF17910">
    <property type="entry name" value="FeoB_Cyto"/>
    <property type="match status" value="1"/>
</dbReference>
<dbReference type="NCBIfam" id="TIGR00231">
    <property type="entry name" value="small_GTP"/>
    <property type="match status" value="1"/>
</dbReference>
<evidence type="ECO:0000256" key="1">
    <source>
        <dbReference type="ARBA" id="ARBA00004429"/>
    </source>
</evidence>
<dbReference type="InterPro" id="IPR005225">
    <property type="entry name" value="Small_GTP-bd"/>
</dbReference>
<dbReference type="STRING" id="1592317.DPF_2450"/>
<dbReference type="EMBL" id="BDFE01000020">
    <property type="protein sequence ID" value="GAU09719.1"/>
    <property type="molecule type" value="Genomic_DNA"/>
</dbReference>
<feature type="transmembrane region" description="Helical" evidence="16">
    <location>
        <begin position="742"/>
        <end position="763"/>
    </location>
</feature>
<feature type="domain" description="FeoB-type G" evidence="17">
    <location>
        <begin position="3"/>
        <end position="165"/>
    </location>
</feature>
<evidence type="ECO:0000259" key="17">
    <source>
        <dbReference type="PROSITE" id="PS51711"/>
    </source>
</evidence>
<dbReference type="InterPro" id="IPR011642">
    <property type="entry name" value="Gate_dom"/>
</dbReference>
<sequence>MSDFTIGVVGNPNCGKTTLFNALTGAKQRIGNWPGVTVDRKTGVYTHNNHTIDVVDTPGIYSLSASSVDEEVARDYVLSKEADLIVNIVDASNLERNLYLTSQLMEMRVPLLVALNMMDIAEDRLIKIDVEGLSRQLGCPVIPMVLPKGRGVVELKDAIDAEVTKPRTTPAASVTHAVEVEEGVLELLPLVEQTAGAKGWDPKWMAVKILERDEQIMAAASEDAVSRALELQRSIEDKTEDDLDILIASAHYGFINWLTRDTVSKKGEIQASVSDKIDGVVLNRVFGIPIFLLAMYLMFMFTINLGGAFIDFFDQLAGALFVDGLGNLLASVGVPVWLKTILANGVGGGIQTMATFIPPIGFMFLFLSFLEDSGYMARAAFVMDRFMRVIGLPGKSFIPMLVGFGCNVPAIMATRTLENQRDRTLTIMMNPFMSCGARLPVYALFAAAFFPSGGQNLVFLLYLIGIAFAVLTGLILKNTLLKGEITPFVMELPPYHVPTVKAVLLRTYDRLQTFLFKAGRVLIPVIVVLAFLNSLGVDGTFGNEDTPNSALSSVSRTITPALYPMGVTDENWPATVGIFTGIFAKEAVVGTLNSLYNGMDVAAAGEANGGEEAEDDPGFWDAIGASFATIPANLSDLAGTVLDPLGLSIGDVSDKEAVAQEMEVSVGTFGSMVTLFGSKVAAFAYLLFILLYFPCSAAIAAVYRETNLNWTLFSGFWTTFLAYFAATMFYQVATFASHPAHSLMWIVGDLLALGIVVAIMKALGARDKCVVSPFRAAAKA</sequence>
<feature type="transmembrane region" description="Helical" evidence="16">
    <location>
        <begin position="682"/>
        <end position="703"/>
    </location>
</feature>
<evidence type="ECO:0000313" key="18">
    <source>
        <dbReference type="EMBL" id="GAU09719.1"/>
    </source>
</evidence>
<dbReference type="InterPro" id="IPR027417">
    <property type="entry name" value="P-loop_NTPase"/>
</dbReference>
<dbReference type="Gene3D" id="1.10.287.1770">
    <property type="match status" value="1"/>
</dbReference>
<evidence type="ECO:0000256" key="3">
    <source>
        <dbReference type="ARBA" id="ARBA00022475"/>
    </source>
</evidence>
<evidence type="ECO:0000256" key="10">
    <source>
        <dbReference type="ARBA" id="ARBA00023065"/>
    </source>
</evidence>
<dbReference type="NCBIfam" id="TIGR00437">
    <property type="entry name" value="feoB"/>
    <property type="match status" value="1"/>
</dbReference>
<keyword evidence="8 16" id="KW-1133">Transmembrane helix</keyword>
<feature type="transmembrane region" description="Helical" evidence="16">
    <location>
        <begin position="457"/>
        <end position="476"/>
    </location>
</feature>
<evidence type="ECO:0000256" key="7">
    <source>
        <dbReference type="ARBA" id="ARBA00022741"/>
    </source>
</evidence>
<evidence type="ECO:0000256" key="11">
    <source>
        <dbReference type="ARBA" id="ARBA00023134"/>
    </source>
</evidence>
<gene>
    <name evidence="18" type="ORF">DPF_2450</name>
</gene>
<dbReference type="NCBIfam" id="NF007105">
    <property type="entry name" value="PRK09554.1"/>
    <property type="match status" value="1"/>
</dbReference>
<keyword evidence="12 16" id="KW-0472">Membrane</keyword>
<keyword evidence="4 16" id="KW-0410">Iron transport</keyword>
<evidence type="ECO:0000256" key="8">
    <source>
        <dbReference type="ARBA" id="ARBA00022989"/>
    </source>
</evidence>
<feature type="transmembrane region" description="Helical" evidence="16">
    <location>
        <begin position="285"/>
        <end position="310"/>
    </location>
</feature>
<feature type="binding site" evidence="14">
    <location>
        <begin position="116"/>
        <end position="119"/>
    </location>
    <ligand>
        <name>GTP</name>
        <dbReference type="ChEBI" id="CHEBI:37565"/>
        <label>4</label>
    </ligand>
</feature>
<keyword evidence="10" id="KW-0406">Ion transport</keyword>
<comment type="subcellular location">
    <subcellularLocation>
        <location evidence="1 16">Cell inner membrane</location>
        <topology evidence="1 16">Multi-pass membrane protein</topology>
    </subcellularLocation>
</comment>
<keyword evidence="9 16" id="KW-0408">Iron</keyword>
<dbReference type="InterPro" id="IPR041069">
    <property type="entry name" value="FeoB_Cyto"/>
</dbReference>
<dbReference type="RefSeq" id="WP_069859966.1">
    <property type="nucleotide sequence ID" value="NZ_BDFE01000020.1"/>
</dbReference>
<reference evidence="19" key="1">
    <citation type="submission" date="2016-06" db="EMBL/GenBank/DDBJ databases">
        <title>Draft genome sequence of Desulfoplanes formicivorans strain Pf12B.</title>
        <authorList>
            <person name="Watanabe M."/>
            <person name="Kojima H."/>
            <person name="Fukui M."/>
        </authorList>
    </citation>
    <scope>NUCLEOTIDE SEQUENCE [LARGE SCALE GENOMIC DNA]</scope>
    <source>
        <strain evidence="19">Pf12B</strain>
    </source>
</reference>
<evidence type="ECO:0000256" key="5">
    <source>
        <dbReference type="ARBA" id="ARBA00022519"/>
    </source>
</evidence>
<feature type="binding site" evidence="15">
    <location>
        <position position="21"/>
    </location>
    <ligand>
        <name>Mg(2+)</name>
        <dbReference type="ChEBI" id="CHEBI:18420"/>
        <label>2</label>
    </ligand>
</feature>
<dbReference type="GO" id="GO:0005525">
    <property type="term" value="F:GTP binding"/>
    <property type="evidence" value="ECO:0007669"/>
    <property type="project" value="UniProtKB-KW"/>
</dbReference>
<evidence type="ECO:0000256" key="4">
    <source>
        <dbReference type="ARBA" id="ARBA00022496"/>
    </source>
</evidence>
<evidence type="ECO:0000256" key="2">
    <source>
        <dbReference type="ARBA" id="ARBA00022448"/>
    </source>
</evidence>
<dbReference type="Proteomes" id="UP000095200">
    <property type="component" value="Unassembled WGS sequence"/>
</dbReference>
<keyword evidence="19" id="KW-1185">Reference proteome</keyword>
<organism evidence="18 19">
    <name type="scientific">Desulfoplanes formicivorans</name>
    <dbReference type="NCBI Taxonomy" id="1592317"/>
    <lineage>
        <taxon>Bacteria</taxon>
        <taxon>Pseudomonadati</taxon>
        <taxon>Thermodesulfobacteriota</taxon>
        <taxon>Desulfovibrionia</taxon>
        <taxon>Desulfovibrionales</taxon>
        <taxon>Desulfoplanaceae</taxon>
        <taxon>Desulfoplanes</taxon>
    </lineage>
</organism>
<dbReference type="Gene3D" id="3.40.50.300">
    <property type="entry name" value="P-loop containing nucleotide triphosphate hydrolases"/>
    <property type="match status" value="1"/>
</dbReference>
<feature type="binding site" evidence="14">
    <location>
        <begin position="10"/>
        <end position="17"/>
    </location>
    <ligand>
        <name>GTP</name>
        <dbReference type="ChEBI" id="CHEBI:37565"/>
        <label>1</label>
    </ligand>
</feature>
<dbReference type="PANTHER" id="PTHR43185:SF1">
    <property type="entry name" value="FE(2+) TRANSPORTER FEOB"/>
    <property type="match status" value="1"/>
</dbReference>
<dbReference type="FunFam" id="3.40.50.300:FF:000426">
    <property type="entry name" value="Ferrous iron transport protein B"/>
    <property type="match status" value="1"/>
</dbReference>
<dbReference type="InterPro" id="IPR003373">
    <property type="entry name" value="Fe2_transport_prot-B"/>
</dbReference>
<keyword evidence="3" id="KW-1003">Cell membrane</keyword>
<dbReference type="GO" id="GO:0005886">
    <property type="term" value="C:plasma membrane"/>
    <property type="evidence" value="ECO:0007669"/>
    <property type="project" value="UniProtKB-SubCell"/>
</dbReference>
<evidence type="ECO:0000256" key="14">
    <source>
        <dbReference type="PIRSR" id="PIRSR603373-1"/>
    </source>
</evidence>
<feature type="binding site" evidence="15">
    <location>
        <position position="25"/>
    </location>
    <ligand>
        <name>Mg(2+)</name>
        <dbReference type="ChEBI" id="CHEBI:18420"/>
        <label>2</label>
    </ligand>
</feature>
<keyword evidence="5" id="KW-0997">Cell inner membrane</keyword>
<keyword evidence="11 14" id="KW-0342">GTP-binding</keyword>
<evidence type="ECO:0000256" key="15">
    <source>
        <dbReference type="PIRSR" id="PIRSR603373-2"/>
    </source>
</evidence>
<keyword evidence="2 16" id="KW-0813">Transport</keyword>
<comment type="function">
    <text evidence="16">Probable transporter of a GTP-driven Fe(2+) uptake system.</text>
</comment>
<dbReference type="PROSITE" id="PS51711">
    <property type="entry name" value="G_FEOB"/>
    <property type="match status" value="1"/>
</dbReference>
<comment type="similarity">
    <text evidence="16">Belongs to the TRAFAC class TrmE-Era-EngA-EngB-Septin-like GTPase superfamily. FeoB GTPase (TC 9.A.8) family.</text>
</comment>
<feature type="transmembrane region" description="Helical" evidence="16">
    <location>
        <begin position="316"/>
        <end position="338"/>
    </location>
</feature>
<dbReference type="GO" id="GO:0046872">
    <property type="term" value="F:metal ion binding"/>
    <property type="evidence" value="ECO:0007669"/>
    <property type="project" value="UniProtKB-KW"/>
</dbReference>
<dbReference type="CDD" id="cd01879">
    <property type="entry name" value="FeoB"/>
    <property type="match status" value="1"/>
</dbReference>
<dbReference type="AlphaFoldDB" id="A0A194AM42"/>
<evidence type="ECO:0000256" key="9">
    <source>
        <dbReference type="ARBA" id="ARBA00023004"/>
    </source>
</evidence>
<dbReference type="Pfam" id="PF07670">
    <property type="entry name" value="Gate"/>
    <property type="match status" value="2"/>
</dbReference>
<dbReference type="PRINTS" id="PR00326">
    <property type="entry name" value="GTP1OBG"/>
</dbReference>
<feature type="transmembrane region" description="Helical" evidence="16">
    <location>
        <begin position="432"/>
        <end position="451"/>
    </location>
</feature>
<keyword evidence="7 14" id="KW-0547">Nucleotide-binding</keyword>
<dbReference type="Pfam" id="PF02421">
    <property type="entry name" value="FeoB_N"/>
    <property type="match status" value="1"/>
</dbReference>
<feature type="binding site" evidence="14">
    <location>
        <begin position="35"/>
        <end position="39"/>
    </location>
    <ligand>
        <name>GTP</name>
        <dbReference type="ChEBI" id="CHEBI:37565"/>
        <label>2</label>
    </ligand>
</feature>
<keyword evidence="6 16" id="KW-0812">Transmembrane</keyword>
<feature type="transmembrane region" description="Helical" evidence="16">
    <location>
        <begin position="710"/>
        <end position="730"/>
    </location>
</feature>
<evidence type="ECO:0000256" key="12">
    <source>
        <dbReference type="ARBA" id="ARBA00023136"/>
    </source>
</evidence>
<evidence type="ECO:0000256" key="16">
    <source>
        <dbReference type="RuleBase" id="RU362098"/>
    </source>
</evidence>
<evidence type="ECO:0000256" key="13">
    <source>
        <dbReference type="NCBIfam" id="TIGR00437"/>
    </source>
</evidence>
<feature type="transmembrane region" description="Helical" evidence="16">
    <location>
        <begin position="350"/>
        <end position="370"/>
    </location>
</feature>
<dbReference type="SUPFAM" id="SSF52540">
    <property type="entry name" value="P-loop containing nucleoside triphosphate hydrolases"/>
    <property type="match status" value="1"/>
</dbReference>
<name>A0A194AM42_9BACT</name>
<feature type="binding site" evidence="15">
    <location>
        <position position="22"/>
    </location>
    <ligand>
        <name>Mg(2+)</name>
        <dbReference type="ChEBI" id="CHEBI:18420"/>
        <label>1</label>
    </ligand>
</feature>
<feature type="binding site" evidence="15">
    <location>
        <position position="24"/>
    </location>
    <ligand>
        <name>Mg(2+)</name>
        <dbReference type="ChEBI" id="CHEBI:18420"/>
        <label>2</label>
    </ligand>
</feature>
<dbReference type="InterPro" id="IPR050860">
    <property type="entry name" value="FeoB_GTPase"/>
</dbReference>
<dbReference type="InterPro" id="IPR006073">
    <property type="entry name" value="GTP-bd"/>
</dbReference>
<feature type="transmembrane region" description="Helical" evidence="16">
    <location>
        <begin position="390"/>
        <end position="411"/>
    </location>
</feature>
<dbReference type="GO" id="GO:0015093">
    <property type="term" value="F:ferrous iron transmembrane transporter activity"/>
    <property type="evidence" value="ECO:0007669"/>
    <property type="project" value="UniProtKB-UniRule"/>
</dbReference>
<comment type="caution">
    <text evidence="18">The sequence shown here is derived from an EMBL/GenBank/DDBJ whole genome shotgun (WGS) entry which is preliminary data.</text>
</comment>
<dbReference type="Pfam" id="PF07664">
    <property type="entry name" value="FeoB_C"/>
    <property type="match status" value="1"/>
</dbReference>
<evidence type="ECO:0000256" key="6">
    <source>
        <dbReference type="ARBA" id="ARBA00022692"/>
    </source>
</evidence>
<evidence type="ECO:0000313" key="19">
    <source>
        <dbReference type="Proteomes" id="UP000095200"/>
    </source>
</evidence>
<feature type="binding site" evidence="14">
    <location>
        <begin position="56"/>
        <end position="59"/>
    </location>
    <ligand>
        <name>GTP</name>
        <dbReference type="ChEBI" id="CHEBI:37565"/>
        <label>3</label>
    </ligand>
</feature>
<accession>A0A194AM42</accession>
<proteinExistence type="inferred from homology"/>
<keyword evidence="15" id="KW-0460">Magnesium</keyword>
<dbReference type="InterPro" id="IPR011640">
    <property type="entry name" value="Fe2_transport_prot_B_C"/>
</dbReference>
<protein>
    <recommendedName>
        <fullName evidence="13 16">Ferrous iron transport protein B</fullName>
    </recommendedName>
</protein>
<dbReference type="PANTHER" id="PTHR43185">
    <property type="entry name" value="FERROUS IRON TRANSPORT PROTEIN B"/>
    <property type="match status" value="1"/>
</dbReference>
<dbReference type="InterPro" id="IPR030389">
    <property type="entry name" value="G_FEOB_dom"/>
</dbReference>
<keyword evidence="15" id="KW-0479">Metal-binding</keyword>